<feature type="transmembrane region" description="Helical" evidence="9">
    <location>
        <begin position="585"/>
        <end position="606"/>
    </location>
</feature>
<evidence type="ECO:0000256" key="8">
    <source>
        <dbReference type="SAM" id="MobiDB-lite"/>
    </source>
</evidence>
<dbReference type="InterPro" id="IPR036259">
    <property type="entry name" value="MFS_trans_sf"/>
</dbReference>
<evidence type="ECO:0000256" key="2">
    <source>
        <dbReference type="ARBA" id="ARBA00022448"/>
    </source>
</evidence>
<dbReference type="OMA" id="VHISSCW"/>
<dbReference type="HOGENOM" id="CLU_001265_4_2_1"/>
<evidence type="ECO:0000256" key="4">
    <source>
        <dbReference type="ARBA" id="ARBA00022692"/>
    </source>
</evidence>
<feature type="transmembrane region" description="Helical" evidence="9">
    <location>
        <begin position="462"/>
        <end position="480"/>
    </location>
</feature>
<accession>S3D6C2</accession>
<organism evidence="11 12">
    <name type="scientific">Ophiostoma piceae (strain UAMH 11346)</name>
    <name type="common">Sap stain fungus</name>
    <dbReference type="NCBI Taxonomy" id="1262450"/>
    <lineage>
        <taxon>Eukaryota</taxon>
        <taxon>Fungi</taxon>
        <taxon>Dikarya</taxon>
        <taxon>Ascomycota</taxon>
        <taxon>Pezizomycotina</taxon>
        <taxon>Sordariomycetes</taxon>
        <taxon>Sordariomycetidae</taxon>
        <taxon>Ophiostomatales</taxon>
        <taxon>Ophiostomataceae</taxon>
        <taxon>Ophiostoma</taxon>
    </lineage>
</organism>
<feature type="compositionally biased region" description="Gly residues" evidence="8">
    <location>
        <begin position="12"/>
        <end position="23"/>
    </location>
</feature>
<feature type="compositionally biased region" description="Acidic residues" evidence="8">
    <location>
        <begin position="67"/>
        <end position="86"/>
    </location>
</feature>
<keyword evidence="3" id="KW-1003">Cell membrane</keyword>
<evidence type="ECO:0000256" key="1">
    <source>
        <dbReference type="ARBA" id="ARBA00004651"/>
    </source>
</evidence>
<feature type="domain" description="Major facilitator superfamily (MFS) profile" evidence="10">
    <location>
        <begin position="184"/>
        <end position="611"/>
    </location>
</feature>
<name>S3D6C2_OPHP1</name>
<feature type="transmembrane region" description="Helical" evidence="9">
    <location>
        <begin position="492"/>
        <end position="509"/>
    </location>
</feature>
<dbReference type="EMBL" id="KE148148">
    <property type="protein sequence ID" value="EPE08955.1"/>
    <property type="molecule type" value="Genomic_DNA"/>
</dbReference>
<dbReference type="SUPFAM" id="SSF103473">
    <property type="entry name" value="MFS general substrate transporter"/>
    <property type="match status" value="1"/>
</dbReference>
<dbReference type="AlphaFoldDB" id="S3D6C2"/>
<evidence type="ECO:0000259" key="10">
    <source>
        <dbReference type="PROSITE" id="PS50850"/>
    </source>
</evidence>
<feature type="compositionally biased region" description="Basic and acidic residues" evidence="8">
    <location>
        <begin position="1"/>
        <end position="11"/>
    </location>
</feature>
<feature type="transmembrane region" description="Helical" evidence="9">
    <location>
        <begin position="344"/>
        <end position="366"/>
    </location>
</feature>
<evidence type="ECO:0000256" key="6">
    <source>
        <dbReference type="ARBA" id="ARBA00023136"/>
    </source>
</evidence>
<evidence type="ECO:0000256" key="7">
    <source>
        <dbReference type="ARBA" id="ARBA00037968"/>
    </source>
</evidence>
<dbReference type="eggNOG" id="KOG2533">
    <property type="taxonomic scope" value="Eukaryota"/>
</dbReference>
<evidence type="ECO:0000313" key="11">
    <source>
        <dbReference type="EMBL" id="EPE08955.1"/>
    </source>
</evidence>
<dbReference type="PANTHER" id="PTHR43791">
    <property type="entry name" value="PERMEASE-RELATED"/>
    <property type="match status" value="1"/>
</dbReference>
<dbReference type="Pfam" id="PF07690">
    <property type="entry name" value="MFS_1"/>
    <property type="match status" value="1"/>
</dbReference>
<evidence type="ECO:0000256" key="5">
    <source>
        <dbReference type="ARBA" id="ARBA00022989"/>
    </source>
</evidence>
<feature type="transmembrane region" description="Helical" evidence="9">
    <location>
        <begin position="310"/>
        <end position="332"/>
    </location>
</feature>
<sequence length="652" mass="73786">MSRAQSDDIRGTGRGMTDDGGGMADDLGIGIERGQDLHRTGEIDEIDQIGIDSLESKGSKGSKYNDPEDPEYSEDPDPGYTDDDDTGIQLRPLKMGHHTLDTRRVPTDDDDIDDINNINNINAETEPILARRHSSHDYDEEEDKLGDSSLDLFPKKTSWRSYIWDTWDRPPAERQFLHKLDAVVLTFASIGYFLKTLDQTNVYNAFLSGMKEELEMNGNELVTSTTLWTIGYVLGQIPATILLTRVSPRWVIPSLEVGWGLATVLASTAQSSHALYLLRFIVGVFESGFYPGIHYMLGSIYTPQELGKRAMIFWLSGSIGKIFSGFLQAAAYENLDGVHGMSGWRWLFIVDGLITLPLALLGFAFFPNLPQSGERTWWLTEAEQKLSFDRMKAIGRAGKQPWTREKVRTIFRSWHTYLLPILYILWNNGSYQNAMGYWLKSFNQDPPPVPGVSFTVGQINNLPIVSTVLFIAMSFTWGWLSDAFKGVRWPFIYLGAFIHLTFGIILLRMPLYDDIEGRKHIYWLSEMGNGAGPLILIWINEICSADTEKRALLVAVANDLAYVVQAIAPNFVWKTTDFPAATRGYTWSIIMQILLVVVTIIIQLLLRRDKKREAHARRERRVQHAEWQSQHQPLAYSGTEFSHSEPSSPTTK</sequence>
<evidence type="ECO:0000256" key="3">
    <source>
        <dbReference type="ARBA" id="ARBA00022475"/>
    </source>
</evidence>
<dbReference type="GO" id="GO:0022857">
    <property type="term" value="F:transmembrane transporter activity"/>
    <property type="evidence" value="ECO:0007669"/>
    <property type="project" value="InterPro"/>
</dbReference>
<feature type="compositionally biased region" description="Polar residues" evidence="8">
    <location>
        <begin position="639"/>
        <end position="652"/>
    </location>
</feature>
<dbReference type="PROSITE" id="PS50850">
    <property type="entry name" value="MFS"/>
    <property type="match status" value="1"/>
</dbReference>
<gene>
    <name evidence="11" type="ORF">F503_04542</name>
</gene>
<dbReference type="Proteomes" id="UP000016923">
    <property type="component" value="Unassembled WGS sequence"/>
</dbReference>
<dbReference type="OrthoDB" id="3639251at2759"/>
<comment type="subcellular location">
    <subcellularLocation>
        <location evidence="1">Cell membrane</location>
        <topology evidence="1">Multi-pass membrane protein</topology>
    </subcellularLocation>
</comment>
<reference evidence="11 12" key="1">
    <citation type="journal article" date="2013" name="BMC Genomics">
        <title>The genome and transcriptome of the pine saprophyte Ophiostoma piceae, and a comparison with the bark beetle-associated pine pathogen Grosmannia clavigera.</title>
        <authorList>
            <person name="Haridas S."/>
            <person name="Wang Y."/>
            <person name="Lim L."/>
            <person name="Massoumi Alamouti S."/>
            <person name="Jackman S."/>
            <person name="Docking R."/>
            <person name="Robertson G."/>
            <person name="Birol I."/>
            <person name="Bohlmann J."/>
            <person name="Breuil C."/>
        </authorList>
    </citation>
    <scope>NUCLEOTIDE SEQUENCE [LARGE SCALE GENOMIC DNA]</scope>
    <source>
        <strain evidence="11 12">UAMH 11346</strain>
    </source>
</reference>
<dbReference type="GO" id="GO:0005886">
    <property type="term" value="C:plasma membrane"/>
    <property type="evidence" value="ECO:0007669"/>
    <property type="project" value="UniProtKB-SubCell"/>
</dbReference>
<dbReference type="InterPro" id="IPR020846">
    <property type="entry name" value="MFS_dom"/>
</dbReference>
<feature type="region of interest" description="Disordered" evidence="8">
    <location>
        <begin position="617"/>
        <end position="652"/>
    </location>
</feature>
<feature type="region of interest" description="Disordered" evidence="8">
    <location>
        <begin position="1"/>
        <end position="105"/>
    </location>
</feature>
<dbReference type="InterPro" id="IPR011701">
    <property type="entry name" value="MFS"/>
</dbReference>
<feature type="compositionally biased region" description="Basic and acidic residues" evidence="8">
    <location>
        <begin position="54"/>
        <end position="66"/>
    </location>
</feature>
<keyword evidence="5 9" id="KW-1133">Transmembrane helix</keyword>
<keyword evidence="4 9" id="KW-0812">Transmembrane</keyword>
<feature type="transmembrane region" description="Helical" evidence="9">
    <location>
        <begin position="276"/>
        <end position="298"/>
    </location>
</feature>
<evidence type="ECO:0000313" key="12">
    <source>
        <dbReference type="Proteomes" id="UP000016923"/>
    </source>
</evidence>
<dbReference type="FunFam" id="1.20.1250.20:FF:000386">
    <property type="entry name" value="MFS general substrate transporter"/>
    <property type="match status" value="1"/>
</dbReference>
<keyword evidence="6 9" id="KW-0472">Membrane</keyword>
<proteinExistence type="inferred from homology"/>
<evidence type="ECO:0000256" key="9">
    <source>
        <dbReference type="SAM" id="Phobius"/>
    </source>
</evidence>
<feature type="transmembrane region" description="Helical" evidence="9">
    <location>
        <begin position="551"/>
        <end position="573"/>
    </location>
</feature>
<keyword evidence="12" id="KW-1185">Reference proteome</keyword>
<dbReference type="VEuPathDB" id="FungiDB:F503_04542"/>
<feature type="compositionally biased region" description="Basic and acidic residues" evidence="8">
    <location>
        <begin position="33"/>
        <end position="42"/>
    </location>
</feature>
<dbReference type="Gene3D" id="1.20.1250.20">
    <property type="entry name" value="MFS general substrate transporter like domains"/>
    <property type="match status" value="2"/>
</dbReference>
<comment type="similarity">
    <text evidence="7">Belongs to the major facilitator superfamily. Allantoate permease family.</text>
</comment>
<dbReference type="PANTHER" id="PTHR43791:SF39">
    <property type="entry name" value="TRANSPORTER LIZ1_SEO1, PUTATIVE (AFU_ORTHOLOGUE AFUA_3G00980)-RELATED"/>
    <property type="match status" value="1"/>
</dbReference>
<keyword evidence="2" id="KW-0813">Transport</keyword>
<protein>
    <submittedName>
        <fullName evidence="11">Allantoate permease</fullName>
    </submittedName>
</protein>
<dbReference type="FunFam" id="1.20.1250.20:FF:000065">
    <property type="entry name" value="Putative MFS pantothenate transporter"/>
    <property type="match status" value="1"/>
</dbReference>
<feature type="transmembrane region" description="Helical" evidence="9">
    <location>
        <begin position="521"/>
        <end position="539"/>
    </location>
</feature>